<evidence type="ECO:0000313" key="1">
    <source>
        <dbReference type="EMBL" id="QMW76165.1"/>
    </source>
</evidence>
<gene>
    <name evidence="1" type="ORF">E5259_00360</name>
</gene>
<protein>
    <recommendedName>
        <fullName evidence="3">SnoaL-like domain-containing protein</fullName>
    </recommendedName>
</protein>
<proteinExistence type="predicted"/>
<dbReference type="AlphaFoldDB" id="A0A7G5MNH2"/>
<dbReference type="Pfam" id="PF07366">
    <property type="entry name" value="SnoaL"/>
    <property type="match status" value="1"/>
</dbReference>
<sequence length="111" mass="13154">MTNKELIYNFYREFFNEHRIECVDKYVKEDYMQHNPGVAQGREALKKAFADKFISDPQFHLEIVRMIEEDNMIAVYLKNVDAGGKTVCRVVDTYRVEDGKLAEHWDIIQMC</sequence>
<dbReference type="GeneID" id="75053183"/>
<dbReference type="InterPro" id="IPR009959">
    <property type="entry name" value="Cyclase_SnoaL-like"/>
</dbReference>
<dbReference type="RefSeq" id="WP_018594743.1">
    <property type="nucleotide sequence ID" value="NZ_AP031416.1"/>
</dbReference>
<dbReference type="InterPro" id="IPR032710">
    <property type="entry name" value="NTF2-like_dom_sf"/>
</dbReference>
<organism evidence="1 2">
    <name type="scientific">Blautia producta</name>
    <dbReference type="NCBI Taxonomy" id="33035"/>
    <lineage>
        <taxon>Bacteria</taxon>
        <taxon>Bacillati</taxon>
        <taxon>Bacillota</taxon>
        <taxon>Clostridia</taxon>
        <taxon>Lachnospirales</taxon>
        <taxon>Lachnospiraceae</taxon>
        <taxon>Blautia</taxon>
    </lineage>
</organism>
<evidence type="ECO:0000313" key="2">
    <source>
        <dbReference type="Proteomes" id="UP000515789"/>
    </source>
</evidence>
<reference evidence="1 2" key="1">
    <citation type="submission" date="2019-04" db="EMBL/GenBank/DDBJ databases">
        <authorList>
            <person name="Schori C."/>
            <person name="Ahrens C."/>
        </authorList>
    </citation>
    <scope>NUCLEOTIDE SEQUENCE [LARGE SCALE GENOMIC DNA]</scope>
    <source>
        <strain evidence="1 2">DSM 2950</strain>
    </source>
</reference>
<dbReference type="Proteomes" id="UP000515789">
    <property type="component" value="Chromosome"/>
</dbReference>
<dbReference type="SUPFAM" id="SSF54427">
    <property type="entry name" value="NTF2-like"/>
    <property type="match status" value="1"/>
</dbReference>
<dbReference type="EMBL" id="CP039126">
    <property type="protein sequence ID" value="QMW76165.1"/>
    <property type="molecule type" value="Genomic_DNA"/>
</dbReference>
<dbReference type="PANTHER" id="PTHR38436:SF1">
    <property type="entry name" value="ESTER CYCLASE"/>
    <property type="match status" value="1"/>
</dbReference>
<evidence type="ECO:0008006" key="3">
    <source>
        <dbReference type="Google" id="ProtNLM"/>
    </source>
</evidence>
<dbReference type="GO" id="GO:0030638">
    <property type="term" value="P:polyketide metabolic process"/>
    <property type="evidence" value="ECO:0007669"/>
    <property type="project" value="InterPro"/>
</dbReference>
<dbReference type="Gene3D" id="3.10.450.50">
    <property type="match status" value="1"/>
</dbReference>
<accession>A0A7G5MNH2</accession>
<dbReference type="PANTHER" id="PTHR38436">
    <property type="entry name" value="POLYKETIDE CYCLASE SNOAL-LIKE DOMAIN"/>
    <property type="match status" value="1"/>
</dbReference>
<name>A0A7G5MNH2_9FIRM</name>